<comment type="caution">
    <text evidence="2">The sequence shown here is derived from an EMBL/GenBank/DDBJ whole genome shotgun (WGS) entry which is preliminary data.</text>
</comment>
<feature type="region of interest" description="Disordered" evidence="1">
    <location>
        <begin position="1"/>
        <end position="69"/>
    </location>
</feature>
<keyword evidence="3" id="KW-1185">Reference proteome</keyword>
<protein>
    <submittedName>
        <fullName evidence="2">Uncharacterized protein</fullName>
    </submittedName>
</protein>
<sequence length="69" mass="7399">ARSSSASDEFALSDGCQTVRRLPGSDNGPVPVYRRQSTPERGSNTEHTHSDYLSVSVSSPGLLSHTTDH</sequence>
<evidence type="ECO:0000256" key="1">
    <source>
        <dbReference type="SAM" id="MobiDB-lite"/>
    </source>
</evidence>
<feature type="non-terminal residue" evidence="2">
    <location>
        <position position="1"/>
    </location>
</feature>
<gene>
    <name evidence="2" type="ORF">M9458_027214</name>
</gene>
<proteinExistence type="predicted"/>
<name>A0ABD0PWA7_CIRMR</name>
<accession>A0ABD0PWA7</accession>
<dbReference type="AlphaFoldDB" id="A0ABD0PWA7"/>
<feature type="non-terminal residue" evidence="2">
    <location>
        <position position="69"/>
    </location>
</feature>
<feature type="compositionally biased region" description="Low complexity" evidence="1">
    <location>
        <begin position="53"/>
        <end position="69"/>
    </location>
</feature>
<dbReference type="Proteomes" id="UP001529510">
    <property type="component" value="Unassembled WGS sequence"/>
</dbReference>
<evidence type="ECO:0000313" key="2">
    <source>
        <dbReference type="EMBL" id="KAL0178320.1"/>
    </source>
</evidence>
<evidence type="ECO:0000313" key="3">
    <source>
        <dbReference type="Proteomes" id="UP001529510"/>
    </source>
</evidence>
<reference evidence="2 3" key="1">
    <citation type="submission" date="2024-05" db="EMBL/GenBank/DDBJ databases">
        <title>Genome sequencing and assembly of Indian major carp, Cirrhinus mrigala (Hamilton, 1822).</title>
        <authorList>
            <person name="Mohindra V."/>
            <person name="Chowdhury L.M."/>
            <person name="Lal K."/>
            <person name="Jena J.K."/>
        </authorList>
    </citation>
    <scope>NUCLEOTIDE SEQUENCE [LARGE SCALE GENOMIC DNA]</scope>
    <source>
        <strain evidence="2">CM1030</strain>
        <tissue evidence="2">Blood</tissue>
    </source>
</reference>
<organism evidence="2 3">
    <name type="scientific">Cirrhinus mrigala</name>
    <name type="common">Mrigala</name>
    <dbReference type="NCBI Taxonomy" id="683832"/>
    <lineage>
        <taxon>Eukaryota</taxon>
        <taxon>Metazoa</taxon>
        <taxon>Chordata</taxon>
        <taxon>Craniata</taxon>
        <taxon>Vertebrata</taxon>
        <taxon>Euteleostomi</taxon>
        <taxon>Actinopterygii</taxon>
        <taxon>Neopterygii</taxon>
        <taxon>Teleostei</taxon>
        <taxon>Ostariophysi</taxon>
        <taxon>Cypriniformes</taxon>
        <taxon>Cyprinidae</taxon>
        <taxon>Labeoninae</taxon>
        <taxon>Labeonini</taxon>
        <taxon>Cirrhinus</taxon>
    </lineage>
</organism>
<dbReference type="EMBL" id="JAMKFB020000013">
    <property type="protein sequence ID" value="KAL0178320.1"/>
    <property type="molecule type" value="Genomic_DNA"/>
</dbReference>